<keyword evidence="1" id="KW-1133">Transmembrane helix</keyword>
<dbReference type="GeneID" id="5547541"/>
<dbReference type="FunCoup" id="A7TEW2">
    <property type="interactions" value="25"/>
</dbReference>
<keyword evidence="3" id="KW-1185">Reference proteome</keyword>
<evidence type="ECO:0000256" key="1">
    <source>
        <dbReference type="SAM" id="Phobius"/>
    </source>
</evidence>
<organism evidence="3">
    <name type="scientific">Vanderwaltozyma polyspora (strain ATCC 22028 / DSM 70294 / BCRC 21397 / CBS 2163 / NBRC 10782 / NRRL Y-8283 / UCD 57-17)</name>
    <name type="common">Kluyveromyces polysporus</name>
    <dbReference type="NCBI Taxonomy" id="436907"/>
    <lineage>
        <taxon>Eukaryota</taxon>
        <taxon>Fungi</taxon>
        <taxon>Dikarya</taxon>
        <taxon>Ascomycota</taxon>
        <taxon>Saccharomycotina</taxon>
        <taxon>Saccharomycetes</taxon>
        <taxon>Saccharomycetales</taxon>
        <taxon>Saccharomycetaceae</taxon>
        <taxon>Vanderwaltozyma</taxon>
    </lineage>
</organism>
<dbReference type="EMBL" id="DS480381">
    <property type="protein sequence ID" value="EDO19208.1"/>
    <property type="molecule type" value="Genomic_DNA"/>
</dbReference>
<dbReference type="RefSeq" id="XP_001647066.1">
    <property type="nucleotide sequence ID" value="XM_001647016.1"/>
</dbReference>
<reference evidence="2 3" key="1">
    <citation type="journal article" date="2007" name="Proc. Natl. Acad. Sci. U.S.A.">
        <title>Independent sorting-out of thousands of duplicated gene pairs in two yeast species descended from a whole-genome duplication.</title>
        <authorList>
            <person name="Scannell D.R."/>
            <person name="Frank A.C."/>
            <person name="Conant G.C."/>
            <person name="Byrne K.P."/>
            <person name="Woolfit M."/>
            <person name="Wolfe K.H."/>
        </authorList>
    </citation>
    <scope>NUCLEOTIDE SEQUENCE [LARGE SCALE GENOMIC DNA]</scope>
    <source>
        <strain evidence="3">ATCC 22028 / DSM 70294 / BCRC 21397 / CBS 2163 / NBRC 10782 / NRRL Y-8283 / UCD 57-17</strain>
    </source>
</reference>
<accession>A7TEW2</accession>
<dbReference type="OMA" id="PIASWHI"/>
<evidence type="ECO:0000313" key="3">
    <source>
        <dbReference type="Proteomes" id="UP000000267"/>
    </source>
</evidence>
<dbReference type="InParanoid" id="A7TEW2"/>
<dbReference type="AlphaFoldDB" id="A7TEW2"/>
<protein>
    <submittedName>
        <fullName evidence="2">Uncharacterized protein</fullName>
    </submittedName>
</protein>
<sequence length="119" mass="13577">MKLNSEVFKEAQLAARAPRFRYLILGLVCGAVVPTIYMRRYIATRPSKESLQDINAIKEQARAIEEGSKLLDFDVTSTREMLNVPLASWHLNGNTKYITDEKFRSMVDDNSMILFSSMV</sequence>
<dbReference type="HOGENOM" id="CLU_2063251_0_0_1"/>
<keyword evidence="1" id="KW-0812">Transmembrane</keyword>
<proteinExistence type="predicted"/>
<name>A7TEW2_VANPO</name>
<dbReference type="eggNOG" id="ENOG502SCND">
    <property type="taxonomic scope" value="Eukaryota"/>
</dbReference>
<feature type="transmembrane region" description="Helical" evidence="1">
    <location>
        <begin position="20"/>
        <end position="38"/>
    </location>
</feature>
<dbReference type="OrthoDB" id="4061674at2759"/>
<keyword evidence="1" id="KW-0472">Membrane</keyword>
<dbReference type="PhylomeDB" id="A7TEW2"/>
<dbReference type="Proteomes" id="UP000000267">
    <property type="component" value="Unassembled WGS sequence"/>
</dbReference>
<gene>
    <name evidence="2" type="ORF">Kpol_1050p66</name>
</gene>
<dbReference type="KEGG" id="vpo:Kpol_1050p66"/>
<evidence type="ECO:0000313" key="2">
    <source>
        <dbReference type="EMBL" id="EDO19208.1"/>
    </source>
</evidence>